<feature type="region of interest" description="Disordered" evidence="1">
    <location>
        <begin position="44"/>
        <end position="77"/>
    </location>
</feature>
<dbReference type="AlphaFoldDB" id="A0A9P8AMD4"/>
<organism evidence="2 3">
    <name type="scientific">Guyanagaster necrorhizus</name>
    <dbReference type="NCBI Taxonomy" id="856835"/>
    <lineage>
        <taxon>Eukaryota</taxon>
        <taxon>Fungi</taxon>
        <taxon>Dikarya</taxon>
        <taxon>Basidiomycota</taxon>
        <taxon>Agaricomycotina</taxon>
        <taxon>Agaricomycetes</taxon>
        <taxon>Agaricomycetidae</taxon>
        <taxon>Agaricales</taxon>
        <taxon>Marasmiineae</taxon>
        <taxon>Physalacriaceae</taxon>
        <taxon>Guyanagaster</taxon>
    </lineage>
</organism>
<name>A0A9P8AMD4_9AGAR</name>
<feature type="compositionally biased region" description="Polar residues" evidence="1">
    <location>
        <begin position="185"/>
        <end position="195"/>
    </location>
</feature>
<gene>
    <name evidence="2" type="ORF">BT62DRAFT_1012494</name>
</gene>
<evidence type="ECO:0000256" key="1">
    <source>
        <dbReference type="SAM" id="MobiDB-lite"/>
    </source>
</evidence>
<proteinExistence type="predicted"/>
<sequence>MSKVVIYLEWAASVFQSLDGELIGGGCKIIIEAAGERFGVAALNSSPKQKRTKQHLERISAPKSRSSSNPKDQRGSSCACSAEINSSTCPASNKLFLATNLKPSDWHAHDERWGWKCQFLGEKLAAAMLEGGRTGHRITPWGKQRHAAPHSNIFPGIRQELSGRDLMIEERDNDREQLSDLVNLGNGSNETTQLVQEPPPSPTFALEQCGKGKVTLEHMSFPDGKQTPESGSGSGAPSKCRS</sequence>
<keyword evidence="3" id="KW-1185">Reference proteome</keyword>
<feature type="region of interest" description="Disordered" evidence="1">
    <location>
        <begin position="183"/>
        <end position="242"/>
    </location>
</feature>
<accession>A0A9P8AMD4</accession>
<dbReference type="RefSeq" id="XP_043034071.1">
    <property type="nucleotide sequence ID" value="XM_043177938.1"/>
</dbReference>
<feature type="compositionally biased region" description="Polar residues" evidence="1">
    <location>
        <begin position="63"/>
        <end position="77"/>
    </location>
</feature>
<evidence type="ECO:0000313" key="2">
    <source>
        <dbReference type="EMBL" id="KAG7440571.1"/>
    </source>
</evidence>
<dbReference type="EMBL" id="MU250569">
    <property type="protein sequence ID" value="KAG7440571.1"/>
    <property type="molecule type" value="Genomic_DNA"/>
</dbReference>
<comment type="caution">
    <text evidence="2">The sequence shown here is derived from an EMBL/GenBank/DDBJ whole genome shotgun (WGS) entry which is preliminary data.</text>
</comment>
<protein>
    <submittedName>
        <fullName evidence="2">Uncharacterized protein</fullName>
    </submittedName>
</protein>
<reference evidence="2" key="1">
    <citation type="submission" date="2020-11" db="EMBL/GenBank/DDBJ databases">
        <title>Adaptations for nitrogen fixation in a non-lichenized fungal sporocarp promotes dispersal by wood-feeding termites.</title>
        <authorList>
            <consortium name="DOE Joint Genome Institute"/>
            <person name="Koch R.A."/>
            <person name="Yoon G."/>
            <person name="Arayal U."/>
            <person name="Lail K."/>
            <person name="Amirebrahimi M."/>
            <person name="Labutti K."/>
            <person name="Lipzen A."/>
            <person name="Riley R."/>
            <person name="Barry K."/>
            <person name="Henrissat B."/>
            <person name="Grigoriev I.V."/>
            <person name="Herr J.R."/>
            <person name="Aime M.C."/>
        </authorList>
    </citation>
    <scope>NUCLEOTIDE SEQUENCE</scope>
    <source>
        <strain evidence="2">MCA 3950</strain>
    </source>
</reference>
<dbReference type="GeneID" id="66100225"/>
<dbReference type="Proteomes" id="UP000812287">
    <property type="component" value="Unassembled WGS sequence"/>
</dbReference>
<evidence type="ECO:0000313" key="3">
    <source>
        <dbReference type="Proteomes" id="UP000812287"/>
    </source>
</evidence>